<sequence>MIYTTFAELYDELMNPEMYHRWVQYFKQRVCLDGGPVLDLGCGSAALTLLLKQAGYQMEGLDLSEEMLSLASEKMIGNESFIPLYQGDMTDLRALGKYNAVVSTLDSLCYLADESELQLVFEQVYAHLISSGHFLFDVHSLYQVDEVFPDYMYNYQDENEAFLWHSYPTDVEHAVEHELTFFVKEQETGSYQRLSEYHYERTYPLDVYVKLLKKAGFDRIDVSADFGQSSVKENSVRWFFSCTK</sequence>
<dbReference type="PANTHER" id="PTHR43861:SF1">
    <property type="entry name" value="TRANS-ACONITATE 2-METHYLTRANSFERASE"/>
    <property type="match status" value="1"/>
</dbReference>
<comment type="caution">
    <text evidence="4">The sequence shown here is derived from an EMBL/GenBank/DDBJ whole genome shotgun (WGS) entry which is preliminary data.</text>
</comment>
<dbReference type="EMBL" id="JQCN01000001">
    <property type="protein sequence ID" value="KRO02593.1"/>
    <property type="molecule type" value="Genomic_DNA"/>
</dbReference>
<dbReference type="GO" id="GO:0032259">
    <property type="term" value="P:methylation"/>
    <property type="evidence" value="ECO:0007669"/>
    <property type="project" value="UniProtKB-KW"/>
</dbReference>
<evidence type="ECO:0000259" key="3">
    <source>
        <dbReference type="Pfam" id="PF13649"/>
    </source>
</evidence>
<protein>
    <recommendedName>
        <fullName evidence="3">Methyltransferase domain-containing protein</fullName>
    </recommendedName>
</protein>
<proteinExistence type="predicted"/>
<keyword evidence="5" id="KW-1185">Reference proteome</keyword>
<accession>A0A0R2LLQ4</accession>
<dbReference type="Gene3D" id="2.20.25.110">
    <property type="entry name" value="S-adenosyl-L-methionine-dependent methyltransferases"/>
    <property type="match status" value="1"/>
</dbReference>
<evidence type="ECO:0000256" key="2">
    <source>
        <dbReference type="ARBA" id="ARBA00022679"/>
    </source>
</evidence>
<dbReference type="CDD" id="cd02440">
    <property type="entry name" value="AdoMet_MTases"/>
    <property type="match status" value="1"/>
</dbReference>
<name>A0A0R2LLQ4_9LACO</name>
<dbReference type="Proteomes" id="UP000051886">
    <property type="component" value="Unassembled WGS sequence"/>
</dbReference>
<organism evidence="4 5">
    <name type="scientific">Ligilactobacillus pobuzihii</name>
    <dbReference type="NCBI Taxonomy" id="449659"/>
    <lineage>
        <taxon>Bacteria</taxon>
        <taxon>Bacillati</taxon>
        <taxon>Bacillota</taxon>
        <taxon>Bacilli</taxon>
        <taxon>Lactobacillales</taxon>
        <taxon>Lactobacillaceae</taxon>
        <taxon>Ligilactobacillus</taxon>
    </lineage>
</organism>
<dbReference type="Gene3D" id="3.40.50.150">
    <property type="entry name" value="Vaccinia Virus protein VP39"/>
    <property type="match status" value="1"/>
</dbReference>
<dbReference type="SUPFAM" id="SSF53335">
    <property type="entry name" value="S-adenosyl-L-methionine-dependent methyltransferases"/>
    <property type="match status" value="1"/>
</dbReference>
<reference evidence="4 5" key="1">
    <citation type="journal article" date="2015" name="Genome Announc.">
        <title>Expanding the biotechnology potential of lactobacilli through comparative genomics of 213 strains and associated genera.</title>
        <authorList>
            <person name="Sun Z."/>
            <person name="Harris H.M."/>
            <person name="McCann A."/>
            <person name="Guo C."/>
            <person name="Argimon S."/>
            <person name="Zhang W."/>
            <person name="Yang X."/>
            <person name="Jeffery I.B."/>
            <person name="Cooney J.C."/>
            <person name="Kagawa T.F."/>
            <person name="Liu W."/>
            <person name="Song Y."/>
            <person name="Salvetti E."/>
            <person name="Wrobel A."/>
            <person name="Rasinkangas P."/>
            <person name="Parkhill J."/>
            <person name="Rea M.C."/>
            <person name="O'Sullivan O."/>
            <person name="Ritari J."/>
            <person name="Douillard F.P."/>
            <person name="Paul Ross R."/>
            <person name="Yang R."/>
            <person name="Briner A.E."/>
            <person name="Felis G.E."/>
            <person name="de Vos W.M."/>
            <person name="Barrangou R."/>
            <person name="Klaenhammer T.R."/>
            <person name="Caufield P.W."/>
            <person name="Cui Y."/>
            <person name="Zhang H."/>
            <person name="O'Toole P.W."/>
        </authorList>
    </citation>
    <scope>NUCLEOTIDE SEQUENCE [LARGE SCALE GENOMIC DNA]</scope>
    <source>
        <strain evidence="4 5">NBRC 103219</strain>
    </source>
</reference>
<dbReference type="STRING" id="449659.IV66_GL000016"/>
<evidence type="ECO:0000313" key="5">
    <source>
        <dbReference type="Proteomes" id="UP000051886"/>
    </source>
</evidence>
<dbReference type="AlphaFoldDB" id="A0A0R2LLQ4"/>
<dbReference type="PATRIC" id="fig|449659.4.peg.16"/>
<dbReference type="Pfam" id="PF13649">
    <property type="entry name" value="Methyltransf_25"/>
    <property type="match status" value="1"/>
</dbReference>
<dbReference type="InterPro" id="IPR041698">
    <property type="entry name" value="Methyltransf_25"/>
</dbReference>
<dbReference type="GO" id="GO:0008168">
    <property type="term" value="F:methyltransferase activity"/>
    <property type="evidence" value="ECO:0007669"/>
    <property type="project" value="UniProtKB-KW"/>
</dbReference>
<gene>
    <name evidence="4" type="ORF">IV66_GL000016</name>
</gene>
<dbReference type="RefSeq" id="WP_017867997.1">
    <property type="nucleotide sequence ID" value="NZ_BJYB01000001.1"/>
</dbReference>
<dbReference type="OrthoDB" id="9811589at2"/>
<dbReference type="PANTHER" id="PTHR43861">
    <property type="entry name" value="TRANS-ACONITATE 2-METHYLTRANSFERASE-RELATED"/>
    <property type="match status" value="1"/>
</dbReference>
<evidence type="ECO:0000313" key="4">
    <source>
        <dbReference type="EMBL" id="KRO02593.1"/>
    </source>
</evidence>
<keyword evidence="1" id="KW-0489">Methyltransferase</keyword>
<dbReference type="InterPro" id="IPR029063">
    <property type="entry name" value="SAM-dependent_MTases_sf"/>
</dbReference>
<feature type="domain" description="Methyltransferase" evidence="3">
    <location>
        <begin position="37"/>
        <end position="130"/>
    </location>
</feature>
<keyword evidence="2" id="KW-0808">Transferase</keyword>
<evidence type="ECO:0000256" key="1">
    <source>
        <dbReference type="ARBA" id="ARBA00022603"/>
    </source>
</evidence>